<feature type="chain" id="PRO_5043405901" description="Lips-9" evidence="1">
    <location>
        <begin position="20"/>
        <end position="302"/>
    </location>
</feature>
<name>A0AAV5VCB8_9BILA</name>
<dbReference type="GO" id="GO:0016042">
    <property type="term" value="P:lipid catabolic process"/>
    <property type="evidence" value="ECO:0007669"/>
    <property type="project" value="InterPro"/>
</dbReference>
<dbReference type="PANTHER" id="PTHR32015">
    <property type="entry name" value="FASTING INDUCED LIPASE"/>
    <property type="match status" value="1"/>
</dbReference>
<gene>
    <name evidence="2" type="ORF">PFISCL1PPCAC_6786</name>
</gene>
<dbReference type="InterPro" id="IPR029058">
    <property type="entry name" value="AB_hydrolase_fold"/>
</dbReference>
<feature type="non-terminal residue" evidence="2">
    <location>
        <position position="1"/>
    </location>
</feature>
<comment type="caution">
    <text evidence="2">The sequence shown here is derived from an EMBL/GenBank/DDBJ whole genome shotgun (WGS) entry which is preliminary data.</text>
</comment>
<evidence type="ECO:0008006" key="4">
    <source>
        <dbReference type="Google" id="ProtNLM"/>
    </source>
</evidence>
<accession>A0AAV5VCB8</accession>
<organism evidence="2 3">
    <name type="scientific">Pristionchus fissidentatus</name>
    <dbReference type="NCBI Taxonomy" id="1538716"/>
    <lineage>
        <taxon>Eukaryota</taxon>
        <taxon>Metazoa</taxon>
        <taxon>Ecdysozoa</taxon>
        <taxon>Nematoda</taxon>
        <taxon>Chromadorea</taxon>
        <taxon>Rhabditida</taxon>
        <taxon>Rhabditina</taxon>
        <taxon>Diplogasteromorpha</taxon>
        <taxon>Diplogasteroidea</taxon>
        <taxon>Neodiplogasteridae</taxon>
        <taxon>Pristionchus</taxon>
    </lineage>
</organism>
<dbReference type="SUPFAM" id="SSF53474">
    <property type="entry name" value="alpha/beta-Hydrolases"/>
    <property type="match status" value="1"/>
</dbReference>
<evidence type="ECO:0000313" key="3">
    <source>
        <dbReference type="Proteomes" id="UP001432322"/>
    </source>
</evidence>
<evidence type="ECO:0000256" key="1">
    <source>
        <dbReference type="SAM" id="SignalP"/>
    </source>
</evidence>
<keyword evidence="1" id="KW-0732">Signal</keyword>
<reference evidence="2" key="1">
    <citation type="submission" date="2023-10" db="EMBL/GenBank/DDBJ databases">
        <title>Genome assembly of Pristionchus species.</title>
        <authorList>
            <person name="Yoshida K."/>
            <person name="Sommer R.J."/>
        </authorList>
    </citation>
    <scope>NUCLEOTIDE SEQUENCE</scope>
    <source>
        <strain evidence="2">RS5133</strain>
    </source>
</reference>
<dbReference type="Pfam" id="PF01674">
    <property type="entry name" value="Lipase_2"/>
    <property type="match status" value="1"/>
</dbReference>
<dbReference type="GO" id="GO:0016298">
    <property type="term" value="F:lipase activity"/>
    <property type="evidence" value="ECO:0007669"/>
    <property type="project" value="TreeGrafter"/>
</dbReference>
<dbReference type="InterPro" id="IPR002918">
    <property type="entry name" value="Lipase_EstA/Esterase_EstB"/>
</dbReference>
<proteinExistence type="predicted"/>
<dbReference type="PANTHER" id="PTHR32015:SF5">
    <property type="entry name" value="LIPASE RELATED"/>
    <property type="match status" value="1"/>
</dbReference>
<dbReference type="AlphaFoldDB" id="A0AAV5VCB8"/>
<feature type="signal peptide" evidence="1">
    <location>
        <begin position="1"/>
        <end position="19"/>
    </location>
</feature>
<sequence length="302" mass="32948">SDMRLSVAVFFISFSAVSAHFSDHFNRWLETHYNTEIKNQLERRDVGSGGSFGGKSSDDDVIRHHPVIFVHGVSDIAGGNIKKSADHFRKEGYTDAELYGTTYFNGAQGNALKWTEYTMKCEYVKQVRALIVSVRLYTGRAVDVVAYSMGVPVSRKAILGGRCVDTGEDLGAPLTGIVDTYVGTAGPNHGVAPQVGALAIPGCALPGIPICNQVNGLYSGNCPQQSQFLNDINAYARYEGQHIYTIASTADHIVGYNVCNQPTSAIAYQDGGKVFTNGWNHDDVFKNSVHHQLRMARDHVIE</sequence>
<protein>
    <recommendedName>
        <fullName evidence="4">Lips-9</fullName>
    </recommendedName>
</protein>
<dbReference type="EMBL" id="BTSY01000002">
    <property type="protein sequence ID" value="GMT15489.1"/>
    <property type="molecule type" value="Genomic_DNA"/>
</dbReference>
<keyword evidence="3" id="KW-1185">Reference proteome</keyword>
<dbReference type="Gene3D" id="3.40.50.1820">
    <property type="entry name" value="alpha/beta hydrolase"/>
    <property type="match status" value="1"/>
</dbReference>
<dbReference type="Proteomes" id="UP001432322">
    <property type="component" value="Unassembled WGS sequence"/>
</dbReference>
<evidence type="ECO:0000313" key="2">
    <source>
        <dbReference type="EMBL" id="GMT15489.1"/>
    </source>
</evidence>